<dbReference type="Proteomes" id="UP000054279">
    <property type="component" value="Unassembled WGS sequence"/>
</dbReference>
<organism evidence="4 5">
    <name type="scientific">Sphaerobolus stellatus (strain SS14)</name>
    <dbReference type="NCBI Taxonomy" id="990650"/>
    <lineage>
        <taxon>Eukaryota</taxon>
        <taxon>Fungi</taxon>
        <taxon>Dikarya</taxon>
        <taxon>Basidiomycota</taxon>
        <taxon>Agaricomycotina</taxon>
        <taxon>Agaricomycetes</taxon>
        <taxon>Phallomycetidae</taxon>
        <taxon>Geastrales</taxon>
        <taxon>Sphaerobolaceae</taxon>
        <taxon>Sphaerobolus</taxon>
    </lineage>
</organism>
<comment type="similarity">
    <text evidence="1">Belongs to the ice-binding protein family.</text>
</comment>
<name>A0A0C9W2Z8_SPHS4</name>
<evidence type="ECO:0000313" key="4">
    <source>
        <dbReference type="EMBL" id="KIJ46085.1"/>
    </source>
</evidence>
<keyword evidence="5" id="KW-1185">Reference proteome</keyword>
<evidence type="ECO:0000256" key="3">
    <source>
        <dbReference type="SAM" id="MobiDB-lite"/>
    </source>
</evidence>
<evidence type="ECO:0000313" key="5">
    <source>
        <dbReference type="Proteomes" id="UP000054279"/>
    </source>
</evidence>
<dbReference type="EMBL" id="KN837109">
    <property type="protein sequence ID" value="KIJ46085.1"/>
    <property type="molecule type" value="Genomic_DNA"/>
</dbReference>
<dbReference type="InterPro" id="IPR021884">
    <property type="entry name" value="Ice-bd_prot"/>
</dbReference>
<reference evidence="4 5" key="1">
    <citation type="submission" date="2014-06" db="EMBL/GenBank/DDBJ databases">
        <title>Evolutionary Origins and Diversification of the Mycorrhizal Mutualists.</title>
        <authorList>
            <consortium name="DOE Joint Genome Institute"/>
            <consortium name="Mycorrhizal Genomics Consortium"/>
            <person name="Kohler A."/>
            <person name="Kuo A."/>
            <person name="Nagy L.G."/>
            <person name="Floudas D."/>
            <person name="Copeland A."/>
            <person name="Barry K.W."/>
            <person name="Cichocki N."/>
            <person name="Veneault-Fourrey C."/>
            <person name="LaButti K."/>
            <person name="Lindquist E.A."/>
            <person name="Lipzen A."/>
            <person name="Lundell T."/>
            <person name="Morin E."/>
            <person name="Murat C."/>
            <person name="Riley R."/>
            <person name="Ohm R."/>
            <person name="Sun H."/>
            <person name="Tunlid A."/>
            <person name="Henrissat B."/>
            <person name="Grigoriev I.V."/>
            <person name="Hibbett D.S."/>
            <person name="Martin F."/>
        </authorList>
    </citation>
    <scope>NUCLEOTIDE SEQUENCE [LARGE SCALE GENOMIC DNA]</scope>
    <source>
        <strain evidence="4 5">SS14</strain>
    </source>
</reference>
<proteinExistence type="inferred from homology"/>
<keyword evidence="2" id="KW-0732">Signal</keyword>
<dbReference type="AlphaFoldDB" id="A0A0C9W2Z8"/>
<dbReference type="HOGENOM" id="CLU_050049_0_0_1"/>
<feature type="compositionally biased region" description="Low complexity" evidence="3">
    <location>
        <begin position="277"/>
        <end position="293"/>
    </location>
</feature>
<evidence type="ECO:0000256" key="1">
    <source>
        <dbReference type="ARBA" id="ARBA00005445"/>
    </source>
</evidence>
<evidence type="ECO:0000256" key="2">
    <source>
        <dbReference type="ARBA" id="ARBA00022729"/>
    </source>
</evidence>
<gene>
    <name evidence="4" type="ORF">M422DRAFT_165726</name>
</gene>
<dbReference type="Pfam" id="PF11999">
    <property type="entry name" value="Ice_binding"/>
    <property type="match status" value="1"/>
</dbReference>
<feature type="region of interest" description="Disordered" evidence="3">
    <location>
        <begin position="241"/>
        <end position="293"/>
    </location>
</feature>
<feature type="non-terminal residue" evidence="4">
    <location>
        <position position="1"/>
    </location>
</feature>
<accession>A0A0C9W2Z8</accession>
<feature type="compositionally biased region" description="Pro residues" evidence="3">
    <location>
        <begin position="241"/>
        <end position="276"/>
    </location>
</feature>
<sequence>YLTSIYQAATNVVFALGPPAINLGTSGNFVVLAKSGISTVPNSAITGDIGVSPASASAITGFSLIRDPSGTFATSTQVVGSVFASDFTTPTPSNLANAVLAMQAAFTDGNSRTTNAVINVGAGTLTGLTLAPGLYTWSNTVNVVTSLTLSGSATDTWILKIAGEFNLATAQSIILTGGALAQNVFWVVTGSVSIGDGSAFAGILLAATDVTFVTKSTINGRILSQTAVALQKATVINQPAPVVPVTPTPPTSTPVTPTPTPPTSTPVTPTPTPPTSTPTSTHTVTVTVTATPT</sequence>
<protein>
    <submittedName>
        <fullName evidence="4">Unplaced genomic scaffold SPHSTscaffold_34, whole genome shotgun sequence</fullName>
    </submittedName>
</protein>
<dbReference type="OrthoDB" id="10264374at2759"/>